<protein>
    <recommendedName>
        <fullName evidence="1">HNH nuclease domain-containing protein</fullName>
    </recommendedName>
</protein>
<dbReference type="Gene3D" id="3.90.75.20">
    <property type="match status" value="1"/>
</dbReference>
<dbReference type="CDD" id="cd00085">
    <property type="entry name" value="HNHc"/>
    <property type="match status" value="1"/>
</dbReference>
<dbReference type="RefSeq" id="YP_009824941.1">
    <property type="nucleotide sequence ID" value="NC_048208.1"/>
</dbReference>
<evidence type="ECO:0000259" key="1">
    <source>
        <dbReference type="Pfam" id="PF13392"/>
    </source>
</evidence>
<organism evidence="2 3">
    <name type="scientific">Escherichia phage vB_EcoS_IME542</name>
    <dbReference type="NCBI Taxonomy" id="2507711"/>
    <lineage>
        <taxon>Viruses</taxon>
        <taxon>Duplodnaviria</taxon>
        <taxon>Heunggongvirae</taxon>
        <taxon>Uroviricota</taxon>
        <taxon>Caudoviricetes</taxon>
        <taxon>Drexlerviridae</taxon>
        <taxon>Braunvirinae</taxon>
        <taxon>Christensenvirus</taxon>
        <taxon>Christensenvirus IME542</taxon>
    </lineage>
</organism>
<dbReference type="SUPFAM" id="SSF54060">
    <property type="entry name" value="His-Me finger endonucleases"/>
    <property type="match status" value="1"/>
</dbReference>
<proteinExistence type="predicted"/>
<dbReference type="Pfam" id="PF13392">
    <property type="entry name" value="HNH_3"/>
    <property type="match status" value="1"/>
</dbReference>
<dbReference type="GeneID" id="55016524"/>
<dbReference type="EMBL" id="MK372342">
    <property type="protein sequence ID" value="QAU04442.1"/>
    <property type="molecule type" value="Genomic_DNA"/>
</dbReference>
<evidence type="ECO:0000313" key="2">
    <source>
        <dbReference type="EMBL" id="QAU04442.1"/>
    </source>
</evidence>
<feature type="domain" description="HNH nuclease" evidence="1">
    <location>
        <begin position="57"/>
        <end position="101"/>
    </location>
</feature>
<accession>A0A410T644</accession>
<sequence length="170" mass="19542">MNGKNLSFEYLSKLFKIDSDGNLCRRFAVKKAKAGLVVGKPDHLGYMSIYQDNKRLKVHRIAYCVNSGEDLLGSFEIDHIDGNPSNNNVANLRKCNRVENQQNSGANKNNSLGYKGVCLHKKTGKYFGRWMYNRKFYSTKYHLLPIDAYNELLDIKSKFKSEFINGEEMK</sequence>
<dbReference type="KEGG" id="vg:55016524"/>
<dbReference type="Proteomes" id="UP000289271">
    <property type="component" value="Segment"/>
</dbReference>
<dbReference type="InterPro" id="IPR003615">
    <property type="entry name" value="HNH_nuc"/>
</dbReference>
<dbReference type="InterPro" id="IPR044925">
    <property type="entry name" value="His-Me_finger_sf"/>
</dbReference>
<name>A0A410T644_9CAUD</name>
<evidence type="ECO:0000313" key="3">
    <source>
        <dbReference type="Proteomes" id="UP000289271"/>
    </source>
</evidence>
<keyword evidence="3" id="KW-1185">Reference proteome</keyword>
<reference evidence="2 3" key="1">
    <citation type="submission" date="2019-01" db="EMBL/GenBank/DDBJ databases">
        <title>The whole genome sequence of IME542.</title>
        <authorList>
            <person name="Li P."/>
            <person name="Tong Y."/>
            <person name="Wang J."/>
        </authorList>
    </citation>
    <scope>NUCLEOTIDE SEQUENCE [LARGE SCALE GENOMIC DNA]</scope>
</reference>